<gene>
    <name evidence="2" type="ORF">EZI54_17735</name>
</gene>
<dbReference type="Proteomes" id="UP000313645">
    <property type="component" value="Unassembled WGS sequence"/>
</dbReference>
<evidence type="ECO:0000313" key="2">
    <source>
        <dbReference type="EMBL" id="TBW50741.1"/>
    </source>
</evidence>
<feature type="region of interest" description="Disordered" evidence="1">
    <location>
        <begin position="350"/>
        <end position="436"/>
    </location>
</feature>
<keyword evidence="3" id="KW-1185">Reference proteome</keyword>
<accession>A0ABY1ZG68</accession>
<dbReference type="PRINTS" id="PR00394">
    <property type="entry name" value="RHSPROTEIN"/>
</dbReference>
<dbReference type="PANTHER" id="PTHR32305">
    <property type="match status" value="1"/>
</dbReference>
<dbReference type="InterPro" id="IPR018247">
    <property type="entry name" value="EF_Hand_1_Ca_BS"/>
</dbReference>
<sequence length="436" mass="48883">MKQGDLCWILYFETKPTHCLYFSFSFAGPTTYQYDARNRLVSVDGGDTAEYGYNAMGARAFKRTQETYQISADLNQDGRKSVADLLTLLEIIHHRESPVRADLNQDGKVNHRDISCMATHLTHNWFLERFLHCRFGQQIETVTKTRFVYDGASLMGEYDDQGNARQEIVWAGSKPVGLLEDGELYYVSSNQIDAPVAITDQSGELLWQWDLRPFGDSLPDEDVDGDGRDLKFNLRFPGQYWDNERGLYYNYYRDYDPSIGRLVQSDPIGLRGGINTYVYVGGNPINYIDSYGKSATAVVGGWIGTDTAIPDPTDVAWPKWLGYGAALGGAALVDWLIYNNEDISEDNEWCPGSDEVPELDWNDPSKPPISPDGAEWPWRGPDAPGGKRGGYVNPDNPDVSVHPDLDHAPPVGPHWDYTDRKKGGARVYPDGSVKPK</sequence>
<dbReference type="InterPro" id="IPR036439">
    <property type="entry name" value="Dockerin_dom_sf"/>
</dbReference>
<dbReference type="NCBIfam" id="TIGR03696">
    <property type="entry name" value="Rhs_assc_core"/>
    <property type="match status" value="1"/>
</dbReference>
<comment type="caution">
    <text evidence="2">The sequence shown here is derived from an EMBL/GenBank/DDBJ whole genome shotgun (WGS) entry which is preliminary data.</text>
</comment>
<dbReference type="Gene3D" id="2.180.10.10">
    <property type="entry name" value="RHS repeat-associated core"/>
    <property type="match status" value="1"/>
</dbReference>
<dbReference type="EMBL" id="SJDL01000033">
    <property type="protein sequence ID" value="TBW50741.1"/>
    <property type="molecule type" value="Genomic_DNA"/>
</dbReference>
<dbReference type="InterPro" id="IPR050708">
    <property type="entry name" value="T6SS_VgrG/RHS"/>
</dbReference>
<dbReference type="Pfam" id="PF00404">
    <property type="entry name" value="Dockerin_1"/>
    <property type="match status" value="1"/>
</dbReference>
<dbReference type="PANTHER" id="PTHR32305:SF15">
    <property type="entry name" value="PROTEIN RHSA-RELATED"/>
    <property type="match status" value="1"/>
</dbReference>
<dbReference type="SUPFAM" id="SSF63446">
    <property type="entry name" value="Type I dockerin domain"/>
    <property type="match status" value="1"/>
</dbReference>
<evidence type="ECO:0000313" key="3">
    <source>
        <dbReference type="Proteomes" id="UP000313645"/>
    </source>
</evidence>
<reference evidence="2 3" key="1">
    <citation type="submission" date="2019-02" db="EMBL/GenBank/DDBJ databases">
        <title>Marinobacter halodurans sp. nov., a marine bacterium isolated from sea tidal flat.</title>
        <authorList>
            <person name="Yoo Y."/>
            <person name="Lee D.W."/>
            <person name="Kim B.S."/>
            <person name="Kim J.-J."/>
        </authorList>
    </citation>
    <scope>NUCLEOTIDE SEQUENCE [LARGE SCALE GENOMIC DNA]</scope>
    <source>
        <strain evidence="2 3">YJ-S3-2</strain>
    </source>
</reference>
<dbReference type="PROSITE" id="PS00018">
    <property type="entry name" value="EF_HAND_1"/>
    <property type="match status" value="1"/>
</dbReference>
<proteinExistence type="predicted"/>
<dbReference type="InterPro" id="IPR002105">
    <property type="entry name" value="Dockerin_1_rpt"/>
</dbReference>
<evidence type="ECO:0008006" key="4">
    <source>
        <dbReference type="Google" id="ProtNLM"/>
    </source>
</evidence>
<organism evidence="2 3">
    <name type="scientific">Marinobacter halodurans</name>
    <dbReference type="NCBI Taxonomy" id="2528979"/>
    <lineage>
        <taxon>Bacteria</taxon>
        <taxon>Pseudomonadati</taxon>
        <taxon>Pseudomonadota</taxon>
        <taxon>Gammaproteobacteria</taxon>
        <taxon>Pseudomonadales</taxon>
        <taxon>Marinobacteraceae</taxon>
        <taxon>Marinobacter</taxon>
    </lineage>
</organism>
<protein>
    <recommendedName>
        <fullName evidence="4">Bacterial toxin 37 domain-containing protein</fullName>
    </recommendedName>
</protein>
<dbReference type="RefSeq" id="WP_131483222.1">
    <property type="nucleotide sequence ID" value="NZ_SJDL01000033.1"/>
</dbReference>
<dbReference type="Gene3D" id="1.10.1330.10">
    <property type="entry name" value="Dockerin domain"/>
    <property type="match status" value="1"/>
</dbReference>
<dbReference type="InterPro" id="IPR022385">
    <property type="entry name" value="Rhs_assc_core"/>
</dbReference>
<name>A0ABY1ZG68_9GAMM</name>
<evidence type="ECO:0000256" key="1">
    <source>
        <dbReference type="SAM" id="MobiDB-lite"/>
    </source>
</evidence>